<evidence type="ECO:0000256" key="1">
    <source>
        <dbReference type="ARBA" id="ARBA00023172"/>
    </source>
</evidence>
<proteinExistence type="predicted"/>
<dbReference type="Gene3D" id="3.30.70.270">
    <property type="match status" value="1"/>
</dbReference>
<dbReference type="InterPro" id="IPR000477">
    <property type="entry name" value="RT_dom"/>
</dbReference>
<dbReference type="CDD" id="cd09275">
    <property type="entry name" value="RNase_HI_RT_DIRS1"/>
    <property type="match status" value="1"/>
</dbReference>
<reference evidence="3 4" key="1">
    <citation type="submission" date="2019-03" db="EMBL/GenBank/DDBJ databases">
        <title>Single cell metagenomics reveals metabolic interactions within the superorganism composed of flagellate Streblomastix strix and complex community of Bacteroidetes bacteria on its surface.</title>
        <authorList>
            <person name="Treitli S.C."/>
            <person name="Kolisko M."/>
            <person name="Husnik F."/>
            <person name="Keeling P."/>
            <person name="Hampl V."/>
        </authorList>
    </citation>
    <scope>NUCLEOTIDE SEQUENCE [LARGE SCALE GENOMIC DNA]</scope>
    <source>
        <strain evidence="3">ST1C</strain>
    </source>
</reference>
<dbReference type="OrthoDB" id="41323at2759"/>
<dbReference type="GO" id="GO:0015074">
    <property type="term" value="P:DNA integration"/>
    <property type="evidence" value="ECO:0007669"/>
    <property type="project" value="InterPro"/>
</dbReference>
<organism evidence="3 4">
    <name type="scientific">Streblomastix strix</name>
    <dbReference type="NCBI Taxonomy" id="222440"/>
    <lineage>
        <taxon>Eukaryota</taxon>
        <taxon>Metamonada</taxon>
        <taxon>Preaxostyla</taxon>
        <taxon>Oxymonadida</taxon>
        <taxon>Streblomastigidae</taxon>
        <taxon>Streblomastix</taxon>
    </lineage>
</organism>
<dbReference type="InterPro" id="IPR043128">
    <property type="entry name" value="Rev_trsase/Diguanyl_cyclase"/>
</dbReference>
<dbReference type="SUPFAM" id="SSF56672">
    <property type="entry name" value="DNA/RNA polymerases"/>
    <property type="match status" value="1"/>
</dbReference>
<dbReference type="Pfam" id="PF00078">
    <property type="entry name" value="RVT_1"/>
    <property type="match status" value="1"/>
</dbReference>
<dbReference type="Proteomes" id="UP000324800">
    <property type="component" value="Unassembled WGS sequence"/>
</dbReference>
<dbReference type="InterPro" id="IPR011010">
    <property type="entry name" value="DNA_brk_join_enz"/>
</dbReference>
<evidence type="ECO:0000313" key="4">
    <source>
        <dbReference type="Proteomes" id="UP000324800"/>
    </source>
</evidence>
<dbReference type="GO" id="GO:0003677">
    <property type="term" value="F:DNA binding"/>
    <property type="evidence" value="ECO:0007669"/>
    <property type="project" value="InterPro"/>
</dbReference>
<name>A0A5J4X1Q1_9EUKA</name>
<dbReference type="GO" id="GO:0006310">
    <property type="term" value="P:DNA recombination"/>
    <property type="evidence" value="ECO:0007669"/>
    <property type="project" value="UniProtKB-KW"/>
</dbReference>
<dbReference type="AlphaFoldDB" id="A0A5J4X1Q1"/>
<accession>A0A5J4X1Q1</accession>
<sequence>MAYADVDLDALTGGATIKDSSLEKLNPKMQAYKAMLEEELQERIIDEIPKEKVKWWILTFLVPRPSGEWRKILDASLLNEEIQPLHFQKNGVEQIRCLLIPNDWAVKLDLKSASHHLIVYPPHREYLVFEVDNHHYQYWAMPFGFKHSPIFFTQALTLLLTEIRKRTDIRIINYSDDLLLLHQDKNWLFYQTPHIINTLEHFGWTIALNKWQLIPIQEIDFLGWTWNMTEMNIFMTKDRRHQLLEQIKQFVKNAQRHKIIKIKETAALIGRLNFLRTQFGEASLYLMQIDSAKTRAVKTQGWTGMMVSPLEALKELYWWIKKITENKKIYIQPPIPQATAVTDASPQGWGATLELNSGEVLVAHGAWLSYQIHWTSNNKELQAIHLEIIAFARICKELQIINLLIRSDNSTAVFDLRRLRATDTLTPAVKDIYFTCQHLNMKIISQHVSGKKNIIADALSRLYRLGDYHFRPLYLDQIIMILNILPTLDLFASSTTKLLQHYVTANIGDQNAQWIDAFSNTWTNKILLVHTPIPIFSKVISYLNNEATLAMIIAPLWPGKPWFTSLMNQSSKYLIFVQSSQCLIKGLSMENPKSFLPPGKIAAFFMDQKGAQQLLINVWRFETQRHYLYAMRTLAEFSYEHGLSIDQLLSISPGFLLFEVINWFTRWNPSASSAYTLQQCLNTMLSFIFDIPQITQTPSKLPYRAVLNYKIINRRYSNMWDIRQLFDYWRSRPDDKDLSNTEIQTKLALLLLSICFIIINEVTEINLAISNIDYRNQTAILCLVPKANNSIEQYEIRRTGDPKVSLNSTLFTWLNRLYWHFGMDAEHFANFFWQPDGQPADKRRISLWLNSLLREIGIRGATAYSFKHAASTELARQGLDTTKLNIFTHHSVFSRAASNYYIYAANAGIYDIASQLVGSHGQSYATQTISQQRGGAIERSDISTLPEYFLQHSDNSKLSRSSIAQPLALPFYETLPVGRGIEPTDNKGALNDIIYLDQHNSDDMSRQQDYWSSWNANEFEHRRSFDKDLQQQ</sequence>
<evidence type="ECO:0000313" key="3">
    <source>
        <dbReference type="EMBL" id="KAA6401267.1"/>
    </source>
</evidence>
<dbReference type="InterPro" id="IPR052055">
    <property type="entry name" value="Hepadnavirus_pol/RT"/>
</dbReference>
<comment type="caution">
    <text evidence="3">The sequence shown here is derived from an EMBL/GenBank/DDBJ whole genome shotgun (WGS) entry which is preliminary data.</text>
</comment>
<protein>
    <submittedName>
        <fullName evidence="3">Putative Transposon Ty3-I Gag-Pol polyprotein</fullName>
    </submittedName>
</protein>
<gene>
    <name evidence="3" type="ORF">EZS28_003205</name>
</gene>
<feature type="domain" description="Reverse transcriptase" evidence="2">
    <location>
        <begin position="43"/>
        <end position="226"/>
    </location>
</feature>
<evidence type="ECO:0000259" key="2">
    <source>
        <dbReference type="PROSITE" id="PS50878"/>
    </source>
</evidence>
<dbReference type="InterPro" id="IPR043502">
    <property type="entry name" value="DNA/RNA_pol_sf"/>
</dbReference>
<dbReference type="PANTHER" id="PTHR33050">
    <property type="entry name" value="REVERSE TRANSCRIPTASE DOMAIN-CONTAINING PROTEIN"/>
    <property type="match status" value="1"/>
</dbReference>
<dbReference type="Gene3D" id="3.10.10.10">
    <property type="entry name" value="HIV Type 1 Reverse Transcriptase, subunit A, domain 1"/>
    <property type="match status" value="1"/>
</dbReference>
<dbReference type="PANTHER" id="PTHR33050:SF7">
    <property type="entry name" value="RIBONUCLEASE H"/>
    <property type="match status" value="1"/>
</dbReference>
<dbReference type="EMBL" id="SNRW01000417">
    <property type="protein sequence ID" value="KAA6401267.1"/>
    <property type="molecule type" value="Genomic_DNA"/>
</dbReference>
<keyword evidence="1" id="KW-0233">DNA recombination</keyword>
<dbReference type="InterPro" id="IPR013762">
    <property type="entry name" value="Integrase-like_cat_sf"/>
</dbReference>
<dbReference type="SUPFAM" id="SSF56349">
    <property type="entry name" value="DNA breaking-rejoining enzymes"/>
    <property type="match status" value="1"/>
</dbReference>
<dbReference type="Gene3D" id="1.10.443.10">
    <property type="entry name" value="Intergrase catalytic core"/>
    <property type="match status" value="1"/>
</dbReference>
<dbReference type="PROSITE" id="PS50878">
    <property type="entry name" value="RT_POL"/>
    <property type="match status" value="1"/>
</dbReference>